<keyword evidence="3" id="KW-0812">Transmembrane</keyword>
<evidence type="ECO:0000313" key="5">
    <source>
        <dbReference type="Proteomes" id="UP000017081"/>
    </source>
</evidence>
<keyword evidence="5" id="KW-1185">Reference proteome</keyword>
<dbReference type="EMBL" id="AXZF01000043">
    <property type="protein sequence ID" value="ERT68871.1"/>
    <property type="molecule type" value="Genomic_DNA"/>
</dbReference>
<dbReference type="PROSITE" id="PS00379">
    <property type="entry name" value="CDP_ALCOHOL_P_TRANSF"/>
    <property type="match status" value="1"/>
</dbReference>
<dbReference type="STRING" id="1319815.HMPREF0202_01238"/>
<dbReference type="HOGENOM" id="CLU_080384_2_0_0"/>
<dbReference type="InterPro" id="IPR043130">
    <property type="entry name" value="CDP-OH_PTrfase_TM_dom"/>
</dbReference>
<dbReference type="eggNOG" id="COG0558">
    <property type="taxonomic scope" value="Bacteria"/>
</dbReference>
<dbReference type="PATRIC" id="fig|1319815.3.peg.1191"/>
<dbReference type="GO" id="GO:0016020">
    <property type="term" value="C:membrane"/>
    <property type="evidence" value="ECO:0007669"/>
    <property type="project" value="InterPro"/>
</dbReference>
<comment type="caution">
    <text evidence="4">The sequence shown here is derived from an EMBL/GenBank/DDBJ whole genome shotgun (WGS) entry which is preliminary data.</text>
</comment>
<comment type="similarity">
    <text evidence="2">Belongs to the CDP-alcohol phosphatidyltransferase class-I family.</text>
</comment>
<dbReference type="GO" id="GO:0016780">
    <property type="term" value="F:phosphotransferase activity, for other substituted phosphate groups"/>
    <property type="evidence" value="ECO:0007669"/>
    <property type="project" value="InterPro"/>
</dbReference>
<reference evidence="4 5" key="1">
    <citation type="submission" date="2013-08" db="EMBL/GenBank/DDBJ databases">
        <authorList>
            <person name="Weinstock G."/>
            <person name="Sodergren E."/>
            <person name="Wylie T."/>
            <person name="Fulton L."/>
            <person name="Fulton R."/>
            <person name="Fronick C."/>
            <person name="O'Laughlin M."/>
            <person name="Godfrey J."/>
            <person name="Miner T."/>
            <person name="Herter B."/>
            <person name="Appelbaum E."/>
            <person name="Cordes M."/>
            <person name="Lek S."/>
            <person name="Wollam A."/>
            <person name="Pepin K.H."/>
            <person name="Palsikar V.B."/>
            <person name="Mitreva M."/>
            <person name="Wilson R.K."/>
        </authorList>
    </citation>
    <scope>NUCLEOTIDE SEQUENCE [LARGE SCALE GENOMIC DNA]</scope>
    <source>
        <strain evidence="4 5">ATCC BAA-474</strain>
    </source>
</reference>
<evidence type="ECO:0000256" key="1">
    <source>
        <dbReference type="ARBA" id="ARBA00022679"/>
    </source>
</evidence>
<evidence type="ECO:0000256" key="3">
    <source>
        <dbReference type="SAM" id="Phobius"/>
    </source>
</evidence>
<dbReference type="InterPro" id="IPR000462">
    <property type="entry name" value="CDP-OH_P_trans"/>
</dbReference>
<dbReference type="RefSeq" id="WP_023050777.1">
    <property type="nucleotide sequence ID" value="NZ_CP173060.2"/>
</dbReference>
<proteinExistence type="inferred from homology"/>
<keyword evidence="3" id="KW-0472">Membrane</keyword>
<dbReference type="Pfam" id="PF01066">
    <property type="entry name" value="CDP-OH_P_transf"/>
    <property type="match status" value="1"/>
</dbReference>
<keyword evidence="1 2" id="KW-0808">Transferase</keyword>
<feature type="transmembrane region" description="Helical" evidence="3">
    <location>
        <begin position="30"/>
        <end position="60"/>
    </location>
</feature>
<organism evidence="4 5">
    <name type="scientific">Cetobacterium somerae ATCC BAA-474</name>
    <dbReference type="NCBI Taxonomy" id="1319815"/>
    <lineage>
        <taxon>Bacteria</taxon>
        <taxon>Fusobacteriati</taxon>
        <taxon>Fusobacteriota</taxon>
        <taxon>Fusobacteriia</taxon>
        <taxon>Fusobacteriales</taxon>
        <taxon>Fusobacteriaceae</taxon>
        <taxon>Cetobacterium</taxon>
    </lineage>
</organism>
<name>U7VBJ0_9FUSO</name>
<dbReference type="Proteomes" id="UP000017081">
    <property type="component" value="Unassembled WGS sequence"/>
</dbReference>
<protein>
    <recommendedName>
        <fullName evidence="6">CDP-alcohol phosphatidyltransferase</fullName>
    </recommendedName>
</protein>
<keyword evidence="3" id="KW-1133">Transmembrane helix</keyword>
<dbReference type="Gene3D" id="1.20.120.1760">
    <property type="match status" value="1"/>
</dbReference>
<feature type="transmembrane region" description="Helical" evidence="3">
    <location>
        <begin position="108"/>
        <end position="129"/>
    </location>
</feature>
<evidence type="ECO:0000313" key="4">
    <source>
        <dbReference type="EMBL" id="ERT68871.1"/>
    </source>
</evidence>
<accession>U7VBJ0</accession>
<evidence type="ECO:0000256" key="2">
    <source>
        <dbReference type="RuleBase" id="RU003750"/>
    </source>
</evidence>
<gene>
    <name evidence="4" type="ORF">HMPREF0202_01238</name>
</gene>
<dbReference type="AlphaFoldDB" id="U7VBJ0"/>
<evidence type="ECO:0008006" key="6">
    <source>
        <dbReference type="Google" id="ProtNLM"/>
    </source>
</evidence>
<dbReference type="GO" id="GO:0008654">
    <property type="term" value="P:phospholipid biosynthetic process"/>
    <property type="evidence" value="ECO:0007669"/>
    <property type="project" value="InterPro"/>
</dbReference>
<feature type="transmembrane region" description="Helical" evidence="3">
    <location>
        <begin position="169"/>
        <end position="187"/>
    </location>
</feature>
<sequence>MLDTHCRKYIQPLIGVGAEIAMKFGLSANAVTIIAMLLGIFSGVLVAFGFNILAVLVLWFSGYLDAVDGTIARKIKSSSPFGTVMDITFDRMVEGAVILGVAYKYTEFSFISLILAVSIIISMTIFLTTGPLAENKGEKTFYYQAGLAERTEGFLMLSLIILLKENAGVVINIFTVMVLFTAFQRFIEAKKILK</sequence>
<dbReference type="InterPro" id="IPR048254">
    <property type="entry name" value="CDP_ALCOHOL_P_TRANSF_CS"/>
</dbReference>